<dbReference type="CDD" id="cd08566">
    <property type="entry name" value="GDPD_AtGDE_like"/>
    <property type="match status" value="1"/>
</dbReference>
<dbReference type="EC" id="3.1.4.46" evidence="2"/>
<evidence type="ECO:0000313" key="3">
    <source>
        <dbReference type="Proteomes" id="UP000542776"/>
    </source>
</evidence>
<dbReference type="InterPro" id="IPR032160">
    <property type="entry name" value="DUF4996"/>
</dbReference>
<protein>
    <submittedName>
        <fullName evidence="2">Glycerophosphoryl diester phosphodiesterase</fullName>
        <ecNumber evidence="2">3.1.4.46</ecNumber>
    </submittedName>
</protein>
<sequence>MSLSRATDPAVVPPRSFAAASLAHRGVLVVAHRGVWTDAPENSLAAIRAAVALGLDMVEIDARLAADGTPVVIHDATLDRTTGLSGRVGSLAAGAQRSARLRMGEGGPDAPVTDERLPTLAEALEEARGRILVNIDTKSTAELPAVMALVQDLGMTDEVVVKAAVDPERVAELPGDHPAFGPVPFMPILKAVPGRVAADIACLHPLRPLMVEGHAPNIEVLYEARKALEEAGIRLWINSLDCFHIAGYDDSRAAGDPDAVWGALLDAGVGAIQTDRAADLVAYLAARGRRAA</sequence>
<keyword evidence="2" id="KW-0378">Hydrolase</keyword>
<dbReference type="AlphaFoldDB" id="A0A7W6EDC2"/>
<dbReference type="Proteomes" id="UP000542776">
    <property type="component" value="Unassembled WGS sequence"/>
</dbReference>
<dbReference type="RefSeq" id="WP_183197363.1">
    <property type="nucleotide sequence ID" value="NZ_JACIEK010000001.1"/>
</dbReference>
<evidence type="ECO:0000259" key="1">
    <source>
        <dbReference type="PROSITE" id="PS51704"/>
    </source>
</evidence>
<gene>
    <name evidence="2" type="ORF">GGR04_000421</name>
</gene>
<dbReference type="Pfam" id="PF16387">
    <property type="entry name" value="DUF4996"/>
    <property type="match status" value="1"/>
</dbReference>
<dbReference type="Pfam" id="PF03009">
    <property type="entry name" value="GDPD"/>
    <property type="match status" value="1"/>
</dbReference>
<keyword evidence="3" id="KW-1185">Reference proteome</keyword>
<reference evidence="2 3" key="1">
    <citation type="submission" date="2020-08" db="EMBL/GenBank/DDBJ databases">
        <title>Genomic Encyclopedia of Type Strains, Phase IV (KMG-IV): sequencing the most valuable type-strain genomes for metagenomic binning, comparative biology and taxonomic classification.</title>
        <authorList>
            <person name="Goeker M."/>
        </authorList>
    </citation>
    <scope>NUCLEOTIDE SEQUENCE [LARGE SCALE GENOMIC DNA]</scope>
    <source>
        <strain evidence="2 3">DSM 102238</strain>
    </source>
</reference>
<dbReference type="GO" id="GO:0006580">
    <property type="term" value="P:ethanolamine metabolic process"/>
    <property type="evidence" value="ECO:0007669"/>
    <property type="project" value="TreeGrafter"/>
</dbReference>
<dbReference type="SUPFAM" id="SSF51695">
    <property type="entry name" value="PLC-like phosphodiesterases"/>
    <property type="match status" value="1"/>
</dbReference>
<name>A0A7W6EDC2_9HYPH</name>
<dbReference type="Gene3D" id="3.20.20.190">
    <property type="entry name" value="Phosphatidylinositol (PI) phosphodiesterase"/>
    <property type="match status" value="1"/>
</dbReference>
<evidence type="ECO:0000313" key="2">
    <source>
        <dbReference type="EMBL" id="MBB3996600.1"/>
    </source>
</evidence>
<dbReference type="PANTHER" id="PTHR46320">
    <property type="entry name" value="GLYCEROPHOSPHODIESTER PHOSPHODIESTERASE 1"/>
    <property type="match status" value="1"/>
</dbReference>
<dbReference type="GO" id="GO:0006644">
    <property type="term" value="P:phospholipid metabolic process"/>
    <property type="evidence" value="ECO:0007669"/>
    <property type="project" value="TreeGrafter"/>
</dbReference>
<dbReference type="InterPro" id="IPR017946">
    <property type="entry name" value="PLC-like_Pdiesterase_TIM-brl"/>
</dbReference>
<dbReference type="GO" id="GO:0005886">
    <property type="term" value="C:plasma membrane"/>
    <property type="evidence" value="ECO:0007669"/>
    <property type="project" value="TreeGrafter"/>
</dbReference>
<organism evidence="2 3">
    <name type="scientific">Aureimonas pseudogalii</name>
    <dbReference type="NCBI Taxonomy" id="1744844"/>
    <lineage>
        <taxon>Bacteria</taxon>
        <taxon>Pseudomonadati</taxon>
        <taxon>Pseudomonadota</taxon>
        <taxon>Alphaproteobacteria</taxon>
        <taxon>Hyphomicrobiales</taxon>
        <taxon>Aurantimonadaceae</taxon>
        <taxon>Aureimonas</taxon>
    </lineage>
</organism>
<proteinExistence type="predicted"/>
<dbReference type="EMBL" id="JACIEK010000001">
    <property type="protein sequence ID" value="MBB3996600.1"/>
    <property type="molecule type" value="Genomic_DNA"/>
</dbReference>
<dbReference type="GO" id="GO:0008889">
    <property type="term" value="F:glycerophosphodiester phosphodiesterase activity"/>
    <property type="evidence" value="ECO:0007669"/>
    <property type="project" value="UniProtKB-EC"/>
</dbReference>
<dbReference type="GO" id="GO:0070291">
    <property type="term" value="P:N-acylethanolamine metabolic process"/>
    <property type="evidence" value="ECO:0007669"/>
    <property type="project" value="TreeGrafter"/>
</dbReference>
<comment type="caution">
    <text evidence="2">The sequence shown here is derived from an EMBL/GenBank/DDBJ whole genome shotgun (WGS) entry which is preliminary data.</text>
</comment>
<dbReference type="PANTHER" id="PTHR46320:SF1">
    <property type="entry name" value="GLYCEROPHOSPHODIESTER PHOSPHODIESTERASE 1"/>
    <property type="match status" value="1"/>
</dbReference>
<dbReference type="InterPro" id="IPR030395">
    <property type="entry name" value="GP_PDE_dom"/>
</dbReference>
<accession>A0A7W6EDC2</accession>
<dbReference type="PROSITE" id="PS51704">
    <property type="entry name" value="GP_PDE"/>
    <property type="match status" value="1"/>
</dbReference>
<feature type="domain" description="GP-PDE" evidence="1">
    <location>
        <begin position="27"/>
        <end position="284"/>
    </location>
</feature>